<keyword evidence="3" id="KW-1185">Reference proteome</keyword>
<dbReference type="OrthoDB" id="5339490at2"/>
<accession>A0A225MA00</accession>
<dbReference type="Proteomes" id="UP000214603">
    <property type="component" value="Unassembled WGS sequence"/>
</dbReference>
<keyword evidence="1" id="KW-1133">Transmembrane helix</keyword>
<keyword evidence="1" id="KW-0472">Membrane</keyword>
<feature type="transmembrane region" description="Helical" evidence="1">
    <location>
        <begin position="67"/>
        <end position="86"/>
    </location>
</feature>
<feature type="transmembrane region" description="Helical" evidence="1">
    <location>
        <begin position="37"/>
        <end position="55"/>
    </location>
</feature>
<reference evidence="3" key="1">
    <citation type="submission" date="2017-06" db="EMBL/GenBank/DDBJ databases">
        <title>Herbaspirillum phytohormonus sp. nov., isolated from the root nodule of Robinia pseudoacacia in lead-zinc mine.</title>
        <authorList>
            <person name="Fan M."/>
            <person name="Lin Y."/>
        </authorList>
    </citation>
    <scope>NUCLEOTIDE SEQUENCE [LARGE SCALE GENOMIC DNA]</scope>
    <source>
        <strain evidence="3">SC-089</strain>
    </source>
</reference>
<keyword evidence="1" id="KW-0812">Transmembrane</keyword>
<feature type="transmembrane region" description="Helical" evidence="1">
    <location>
        <begin position="6"/>
        <end position="25"/>
    </location>
</feature>
<organism evidence="2 3">
    <name type="scientific">Candidimonas nitroreducens</name>
    <dbReference type="NCBI Taxonomy" id="683354"/>
    <lineage>
        <taxon>Bacteria</taxon>
        <taxon>Pseudomonadati</taxon>
        <taxon>Pseudomonadota</taxon>
        <taxon>Betaproteobacteria</taxon>
        <taxon>Burkholderiales</taxon>
        <taxon>Alcaligenaceae</taxon>
        <taxon>Candidimonas</taxon>
    </lineage>
</organism>
<dbReference type="AlphaFoldDB" id="A0A225MA00"/>
<sequence length="164" mass="18069">MHRYATPLTTGFFIVSTISGVALFFHWQSGLFHSMHVWLSMVWLLPFVFHVWKNWNSLLGYIRRKTLVIPVVFSIVVALPFAYAGAKNQRRGGNPAFQAAAVMTQARVADLAPVLKTTPDALITALKSKGYQAESADQTLSAIAETSGKRAVEVLAAVLPARKR</sequence>
<name>A0A225MA00_9BURK</name>
<protein>
    <submittedName>
        <fullName evidence="2">DUF4405 domain-containing protein</fullName>
    </submittedName>
</protein>
<evidence type="ECO:0000313" key="3">
    <source>
        <dbReference type="Proteomes" id="UP000214603"/>
    </source>
</evidence>
<evidence type="ECO:0000313" key="2">
    <source>
        <dbReference type="EMBL" id="OWT56930.1"/>
    </source>
</evidence>
<evidence type="ECO:0000256" key="1">
    <source>
        <dbReference type="SAM" id="Phobius"/>
    </source>
</evidence>
<dbReference type="EMBL" id="NJIH01000010">
    <property type="protein sequence ID" value="OWT56930.1"/>
    <property type="molecule type" value="Genomic_DNA"/>
</dbReference>
<proteinExistence type="predicted"/>
<gene>
    <name evidence="2" type="ORF">CEY11_17745</name>
</gene>
<comment type="caution">
    <text evidence="2">The sequence shown here is derived from an EMBL/GenBank/DDBJ whole genome shotgun (WGS) entry which is preliminary data.</text>
</comment>